<feature type="chain" id="PRO_5020203300" evidence="1">
    <location>
        <begin position="20"/>
        <end position="294"/>
    </location>
</feature>
<reference evidence="2 3" key="1">
    <citation type="submission" date="2019-03" db="EMBL/GenBank/DDBJ databases">
        <title>Genomic Encyclopedia of Type Strains, Phase IV (KMG-IV): sequencing the most valuable type-strain genomes for metagenomic binning, comparative biology and taxonomic classification.</title>
        <authorList>
            <person name="Goeker M."/>
        </authorList>
    </citation>
    <scope>NUCLEOTIDE SEQUENCE [LARGE SCALE GENOMIC DNA]</scope>
    <source>
        <strain evidence="2 3">DSM 100059</strain>
    </source>
</reference>
<evidence type="ECO:0000313" key="3">
    <source>
        <dbReference type="Proteomes" id="UP000294498"/>
    </source>
</evidence>
<keyword evidence="1" id="KW-0732">Signal</keyword>
<protein>
    <submittedName>
        <fullName evidence="2">Uncharacterized protein</fullName>
    </submittedName>
</protein>
<gene>
    <name evidence="2" type="ORF">EDB95_4265</name>
</gene>
<dbReference type="Proteomes" id="UP000294498">
    <property type="component" value="Unassembled WGS sequence"/>
</dbReference>
<keyword evidence="3" id="KW-1185">Reference proteome</keyword>
<sequence>MKSFLFACLLALLCTGVMAQPYFVSSTLNNQTGGSPAWINMGTLTLPQGGNDAFIRIVGGSGYNAQISQNAIVELHLRTSNGGSLDPNGYGFDATANTFQRALMVDNIKIVPNASGVSATAYTVYAHCYNYVGNSFYTVQASTGSWTATNQQTTDPGTAYVVSFEYFVNSNTYMTGTLGVGTTTNDGYTLAVNGSAIATKMVVKNYANWPDYVFAPDYPLDSLAVVSAYIREHGHLPGVPAASEIRTKGLDLGNMESVLMRKVEELTLYQVEADKKIAGLEARLKALEDTRLSK</sequence>
<comment type="caution">
    <text evidence="2">The sequence shown here is derived from an EMBL/GenBank/DDBJ whole genome shotgun (WGS) entry which is preliminary data.</text>
</comment>
<dbReference type="RefSeq" id="WP_133996861.1">
    <property type="nucleotide sequence ID" value="NZ_SODV01000002.1"/>
</dbReference>
<dbReference type="AlphaFoldDB" id="A0A4R8DGR7"/>
<proteinExistence type="predicted"/>
<accession>A0A4R8DGR7</accession>
<organism evidence="2 3">
    <name type="scientific">Dinghuibacter silviterrae</name>
    <dbReference type="NCBI Taxonomy" id="1539049"/>
    <lineage>
        <taxon>Bacteria</taxon>
        <taxon>Pseudomonadati</taxon>
        <taxon>Bacteroidota</taxon>
        <taxon>Chitinophagia</taxon>
        <taxon>Chitinophagales</taxon>
        <taxon>Chitinophagaceae</taxon>
        <taxon>Dinghuibacter</taxon>
    </lineage>
</organism>
<evidence type="ECO:0000313" key="2">
    <source>
        <dbReference type="EMBL" id="TDW96434.1"/>
    </source>
</evidence>
<evidence type="ECO:0000256" key="1">
    <source>
        <dbReference type="SAM" id="SignalP"/>
    </source>
</evidence>
<feature type="signal peptide" evidence="1">
    <location>
        <begin position="1"/>
        <end position="19"/>
    </location>
</feature>
<dbReference type="EMBL" id="SODV01000002">
    <property type="protein sequence ID" value="TDW96434.1"/>
    <property type="molecule type" value="Genomic_DNA"/>
</dbReference>
<name>A0A4R8DGR7_9BACT</name>
<dbReference type="OrthoDB" id="743457at2"/>